<dbReference type="PANTHER" id="PTHR23505">
    <property type="entry name" value="SPINSTER"/>
    <property type="match status" value="1"/>
</dbReference>
<keyword evidence="3 6" id="KW-0812">Transmembrane</keyword>
<name>A0A918RMV7_9GAMM</name>
<dbReference type="InterPro" id="IPR011701">
    <property type="entry name" value="MFS"/>
</dbReference>
<proteinExistence type="predicted"/>
<feature type="transmembrane region" description="Helical" evidence="6">
    <location>
        <begin position="355"/>
        <end position="376"/>
    </location>
</feature>
<evidence type="ECO:0000256" key="3">
    <source>
        <dbReference type="ARBA" id="ARBA00022692"/>
    </source>
</evidence>
<evidence type="ECO:0000313" key="9">
    <source>
        <dbReference type="Proteomes" id="UP000614811"/>
    </source>
</evidence>
<dbReference type="PANTHER" id="PTHR23505:SF79">
    <property type="entry name" value="PROTEIN SPINSTER"/>
    <property type="match status" value="1"/>
</dbReference>
<feature type="transmembrane region" description="Helical" evidence="6">
    <location>
        <begin position="105"/>
        <end position="126"/>
    </location>
</feature>
<feature type="transmembrane region" description="Helical" evidence="6">
    <location>
        <begin position="166"/>
        <end position="188"/>
    </location>
</feature>
<keyword evidence="2" id="KW-0813">Transport</keyword>
<gene>
    <name evidence="8" type="ORF">GCM10008090_12090</name>
</gene>
<dbReference type="Proteomes" id="UP000614811">
    <property type="component" value="Unassembled WGS sequence"/>
</dbReference>
<dbReference type="InterPro" id="IPR044770">
    <property type="entry name" value="MFS_spinster-like"/>
</dbReference>
<evidence type="ECO:0000256" key="1">
    <source>
        <dbReference type="ARBA" id="ARBA00004141"/>
    </source>
</evidence>
<evidence type="ECO:0000256" key="6">
    <source>
        <dbReference type="SAM" id="Phobius"/>
    </source>
</evidence>
<sequence length="422" mass="46330">MNKYESPKYRSYVLVVLTLVYAVNFIDRQLLTILQESIKVELDLSDLQLGLLTGLAFAIFYVLAGIPIARLAERSNRRNIIAASIGIWSVMTAISGFVVNYTQLVLARIGVGVGEAGCSPPAHSMISDMYPPEKRASALSFYSAGINIGIMFGILFGGIINEYFGWRVAFMVVGLPGVAIALLVWWTVQEPIRGWSEKNTVEQQPASFNRVLSFILARKYLIHVSIAAGLSAFAGYSITNWAPPFFIRSFGMGTAELGWWLAVSVGLFGAVGTFLWGVMCDRFGKRDKRWYTWLPAMAIFLAIIPIVIVFSTENRTVALIANLFPAFFLTGYLGASLAIFHGAVEPRMRATSSALFFLVLNIIGLGCGPTMVGFVSDLLQPTMGAESLRYAVLYVVPVVCVWAAIHFMLAARDMAKYESESA</sequence>
<keyword evidence="5 6" id="KW-0472">Membrane</keyword>
<dbReference type="CDD" id="cd17328">
    <property type="entry name" value="MFS_spinster_like"/>
    <property type="match status" value="1"/>
</dbReference>
<dbReference type="GO" id="GO:0016020">
    <property type="term" value="C:membrane"/>
    <property type="evidence" value="ECO:0007669"/>
    <property type="project" value="UniProtKB-SubCell"/>
</dbReference>
<dbReference type="Gene3D" id="1.20.1250.20">
    <property type="entry name" value="MFS general substrate transporter like domains"/>
    <property type="match status" value="2"/>
</dbReference>
<keyword evidence="4 6" id="KW-1133">Transmembrane helix</keyword>
<reference evidence="8" key="1">
    <citation type="journal article" date="2014" name="Int. J. Syst. Evol. Microbiol.">
        <title>Complete genome sequence of Corynebacterium casei LMG S-19264T (=DSM 44701T), isolated from a smear-ripened cheese.</title>
        <authorList>
            <consortium name="US DOE Joint Genome Institute (JGI-PGF)"/>
            <person name="Walter F."/>
            <person name="Albersmeier A."/>
            <person name="Kalinowski J."/>
            <person name="Ruckert C."/>
        </authorList>
    </citation>
    <scope>NUCLEOTIDE SEQUENCE</scope>
    <source>
        <strain evidence="8">KCTC 12711</strain>
    </source>
</reference>
<dbReference type="PROSITE" id="PS50850">
    <property type="entry name" value="MFS"/>
    <property type="match status" value="1"/>
</dbReference>
<dbReference type="GO" id="GO:0022857">
    <property type="term" value="F:transmembrane transporter activity"/>
    <property type="evidence" value="ECO:0007669"/>
    <property type="project" value="InterPro"/>
</dbReference>
<feature type="transmembrane region" description="Helical" evidence="6">
    <location>
        <begin position="138"/>
        <end position="160"/>
    </location>
</feature>
<feature type="domain" description="Major facilitator superfamily (MFS) profile" evidence="7">
    <location>
        <begin position="13"/>
        <end position="415"/>
    </location>
</feature>
<feature type="transmembrane region" description="Helical" evidence="6">
    <location>
        <begin position="290"/>
        <end position="311"/>
    </location>
</feature>
<feature type="transmembrane region" description="Helical" evidence="6">
    <location>
        <begin position="388"/>
        <end position="409"/>
    </location>
</feature>
<evidence type="ECO:0000313" key="8">
    <source>
        <dbReference type="EMBL" id="GHA04332.1"/>
    </source>
</evidence>
<dbReference type="RefSeq" id="WP_189399144.1">
    <property type="nucleotide sequence ID" value="NZ_BMXA01000002.1"/>
</dbReference>
<reference evidence="8" key="2">
    <citation type="submission" date="2020-09" db="EMBL/GenBank/DDBJ databases">
        <authorList>
            <person name="Sun Q."/>
            <person name="Kim S."/>
        </authorList>
    </citation>
    <scope>NUCLEOTIDE SEQUENCE</scope>
    <source>
        <strain evidence="8">KCTC 12711</strain>
    </source>
</reference>
<dbReference type="InterPro" id="IPR036259">
    <property type="entry name" value="MFS_trans_sf"/>
</dbReference>
<dbReference type="EMBL" id="BMXA01000002">
    <property type="protein sequence ID" value="GHA04332.1"/>
    <property type="molecule type" value="Genomic_DNA"/>
</dbReference>
<feature type="transmembrane region" description="Helical" evidence="6">
    <location>
        <begin position="80"/>
        <end position="99"/>
    </location>
</feature>
<evidence type="ECO:0000256" key="2">
    <source>
        <dbReference type="ARBA" id="ARBA00022448"/>
    </source>
</evidence>
<dbReference type="InterPro" id="IPR020846">
    <property type="entry name" value="MFS_dom"/>
</dbReference>
<feature type="transmembrane region" description="Helical" evidence="6">
    <location>
        <begin position="220"/>
        <end position="238"/>
    </location>
</feature>
<organism evidence="8 9">
    <name type="scientific">Arenicella chitinivorans</name>
    <dbReference type="NCBI Taxonomy" id="1329800"/>
    <lineage>
        <taxon>Bacteria</taxon>
        <taxon>Pseudomonadati</taxon>
        <taxon>Pseudomonadota</taxon>
        <taxon>Gammaproteobacteria</taxon>
        <taxon>Arenicellales</taxon>
        <taxon>Arenicellaceae</taxon>
        <taxon>Arenicella</taxon>
    </lineage>
</organism>
<comment type="subcellular location">
    <subcellularLocation>
        <location evidence="1">Membrane</location>
        <topology evidence="1">Multi-pass membrane protein</topology>
    </subcellularLocation>
</comment>
<dbReference type="Pfam" id="PF07690">
    <property type="entry name" value="MFS_1"/>
    <property type="match status" value="1"/>
</dbReference>
<feature type="transmembrane region" description="Helical" evidence="6">
    <location>
        <begin position="51"/>
        <end position="68"/>
    </location>
</feature>
<dbReference type="SUPFAM" id="SSF103473">
    <property type="entry name" value="MFS general substrate transporter"/>
    <property type="match status" value="1"/>
</dbReference>
<feature type="transmembrane region" description="Helical" evidence="6">
    <location>
        <begin position="12"/>
        <end position="31"/>
    </location>
</feature>
<feature type="transmembrane region" description="Helical" evidence="6">
    <location>
        <begin position="258"/>
        <end position="278"/>
    </location>
</feature>
<feature type="transmembrane region" description="Helical" evidence="6">
    <location>
        <begin position="317"/>
        <end position="343"/>
    </location>
</feature>
<keyword evidence="9" id="KW-1185">Reference proteome</keyword>
<protein>
    <submittedName>
        <fullName evidence="8">MFS transporter</fullName>
    </submittedName>
</protein>
<evidence type="ECO:0000256" key="5">
    <source>
        <dbReference type="ARBA" id="ARBA00023136"/>
    </source>
</evidence>
<evidence type="ECO:0000259" key="7">
    <source>
        <dbReference type="PROSITE" id="PS50850"/>
    </source>
</evidence>
<dbReference type="AlphaFoldDB" id="A0A918RMV7"/>
<evidence type="ECO:0000256" key="4">
    <source>
        <dbReference type="ARBA" id="ARBA00022989"/>
    </source>
</evidence>
<accession>A0A918RMV7</accession>
<comment type="caution">
    <text evidence="8">The sequence shown here is derived from an EMBL/GenBank/DDBJ whole genome shotgun (WGS) entry which is preliminary data.</text>
</comment>